<protein>
    <submittedName>
        <fullName evidence="5">tRNA-binding protein</fullName>
    </submittedName>
</protein>
<dbReference type="Pfam" id="PF01588">
    <property type="entry name" value="tRNA_bind"/>
    <property type="match status" value="1"/>
</dbReference>
<dbReference type="PROSITE" id="PS50886">
    <property type="entry name" value="TRBD"/>
    <property type="match status" value="1"/>
</dbReference>
<dbReference type="NCBIfam" id="NF007495">
    <property type="entry name" value="PRK10089.1-4"/>
    <property type="match status" value="1"/>
</dbReference>
<gene>
    <name evidence="5" type="ORF">DFQ04_1964</name>
</gene>
<dbReference type="GO" id="GO:0000049">
    <property type="term" value="F:tRNA binding"/>
    <property type="evidence" value="ECO:0007669"/>
    <property type="project" value="UniProtKB-UniRule"/>
</dbReference>
<evidence type="ECO:0000313" key="6">
    <source>
        <dbReference type="Proteomes" id="UP000294535"/>
    </source>
</evidence>
<dbReference type="NCBIfam" id="TIGR02222">
    <property type="entry name" value="chap_CsaA"/>
    <property type="match status" value="1"/>
</dbReference>
<dbReference type="InterPro" id="IPR012340">
    <property type="entry name" value="NA-bd_OB-fold"/>
</dbReference>
<dbReference type="Proteomes" id="UP000294535">
    <property type="component" value="Unassembled WGS sequence"/>
</dbReference>
<dbReference type="RefSeq" id="WP_133555232.1">
    <property type="nucleotide sequence ID" value="NZ_SNYF01000006.1"/>
</dbReference>
<evidence type="ECO:0000259" key="4">
    <source>
        <dbReference type="PROSITE" id="PS50886"/>
    </source>
</evidence>
<keyword evidence="6" id="KW-1185">Reference proteome</keyword>
<dbReference type="InterPro" id="IPR008231">
    <property type="entry name" value="CsaA"/>
</dbReference>
<dbReference type="PANTHER" id="PTHR11586:SF37">
    <property type="entry name" value="TRNA-BINDING DOMAIN-CONTAINING PROTEIN"/>
    <property type="match status" value="1"/>
</dbReference>
<evidence type="ECO:0000313" key="5">
    <source>
        <dbReference type="EMBL" id="TDQ17312.1"/>
    </source>
</evidence>
<evidence type="ECO:0000256" key="2">
    <source>
        <dbReference type="ARBA" id="ARBA00022884"/>
    </source>
</evidence>
<dbReference type="AlphaFoldDB" id="A0A4R6T6L2"/>
<dbReference type="PANTHER" id="PTHR11586">
    <property type="entry name" value="TRNA-AMINOACYLATION COFACTOR ARC1 FAMILY MEMBER"/>
    <property type="match status" value="1"/>
</dbReference>
<evidence type="ECO:0000256" key="3">
    <source>
        <dbReference type="PROSITE-ProRule" id="PRU00209"/>
    </source>
</evidence>
<keyword evidence="1 3" id="KW-0820">tRNA-binding</keyword>
<dbReference type="InterPro" id="IPR051270">
    <property type="entry name" value="Tyrosine-tRNA_ligase_regulator"/>
</dbReference>
<dbReference type="InterPro" id="IPR002547">
    <property type="entry name" value="tRNA-bd_dom"/>
</dbReference>
<dbReference type="SUPFAM" id="SSF50249">
    <property type="entry name" value="Nucleic acid-binding proteins"/>
    <property type="match status" value="1"/>
</dbReference>
<comment type="caution">
    <text evidence="5">The sequence shown here is derived from an EMBL/GenBank/DDBJ whole genome shotgun (WGS) entry which is preliminary data.</text>
</comment>
<evidence type="ECO:0000256" key="1">
    <source>
        <dbReference type="ARBA" id="ARBA00022555"/>
    </source>
</evidence>
<keyword evidence="2 3" id="KW-0694">RNA-binding</keyword>
<dbReference type="OrthoDB" id="9794564at2"/>
<proteinExistence type="predicted"/>
<dbReference type="FunFam" id="2.40.50.140:FF:000165">
    <property type="entry name" value="Chaperone CsaA"/>
    <property type="match status" value="1"/>
</dbReference>
<dbReference type="Gene3D" id="2.40.50.140">
    <property type="entry name" value="Nucleic acid-binding proteins"/>
    <property type="match status" value="1"/>
</dbReference>
<name>A0A4R6T6L2_9BACT</name>
<dbReference type="NCBIfam" id="NF007494">
    <property type="entry name" value="PRK10089.1-3"/>
    <property type="match status" value="1"/>
</dbReference>
<dbReference type="EMBL" id="SNYF01000006">
    <property type="protein sequence ID" value="TDQ17312.1"/>
    <property type="molecule type" value="Genomic_DNA"/>
</dbReference>
<feature type="domain" description="TRNA-binding" evidence="4">
    <location>
        <begin position="8"/>
        <end position="112"/>
    </location>
</feature>
<sequence length="112" mass="12565">MQTIDIEDFNKIEIRVGTILKVEIFEKARNPSYKIWIDLGPEIGTKKSSAQITHFYDPESLIGRQVICVCNFKPRQIADFMSEVLVTGFTSETGGIVLASVERPVPNGARLH</sequence>
<organism evidence="5 6">
    <name type="scientific">Algoriphagus boseongensis</name>
    <dbReference type="NCBI Taxonomy" id="1442587"/>
    <lineage>
        <taxon>Bacteria</taxon>
        <taxon>Pseudomonadati</taxon>
        <taxon>Bacteroidota</taxon>
        <taxon>Cytophagia</taxon>
        <taxon>Cytophagales</taxon>
        <taxon>Cyclobacteriaceae</taxon>
        <taxon>Algoriphagus</taxon>
    </lineage>
</organism>
<accession>A0A4R6T6L2</accession>
<reference evidence="5 6" key="1">
    <citation type="submission" date="2019-03" db="EMBL/GenBank/DDBJ databases">
        <title>Genomic Encyclopedia of Type Strains, Phase III (KMG-III): the genomes of soil and plant-associated and newly described type strains.</title>
        <authorList>
            <person name="Whitman W."/>
        </authorList>
    </citation>
    <scope>NUCLEOTIDE SEQUENCE [LARGE SCALE GENOMIC DNA]</scope>
    <source>
        <strain evidence="5 6">CECT 8446</strain>
    </source>
</reference>
<dbReference type="CDD" id="cd02798">
    <property type="entry name" value="tRNA_bind_CsaA"/>
    <property type="match status" value="1"/>
</dbReference>